<reference evidence="6" key="1">
    <citation type="submission" date="2023-06" db="EMBL/GenBank/DDBJ databases">
        <authorList>
            <consortium name="Lawrence Berkeley National Laboratory"/>
            <person name="Ahrendt S."/>
            <person name="Sahu N."/>
            <person name="Indic B."/>
            <person name="Wong-Bajracharya J."/>
            <person name="Merenyi Z."/>
            <person name="Ke H.-M."/>
            <person name="Monk M."/>
            <person name="Kocsube S."/>
            <person name="Drula E."/>
            <person name="Lipzen A."/>
            <person name="Balint B."/>
            <person name="Henrissat B."/>
            <person name="Andreopoulos B."/>
            <person name="Martin F.M."/>
            <person name="Harder C.B."/>
            <person name="Rigling D."/>
            <person name="Ford K.L."/>
            <person name="Foster G.D."/>
            <person name="Pangilinan J."/>
            <person name="Papanicolaou A."/>
            <person name="Barry K."/>
            <person name="LaButti K."/>
            <person name="Viragh M."/>
            <person name="Koriabine M."/>
            <person name="Yan M."/>
            <person name="Riley R."/>
            <person name="Champramary S."/>
            <person name="Plett K.L."/>
            <person name="Tsai I.J."/>
            <person name="Slot J."/>
            <person name="Sipos G."/>
            <person name="Plett J."/>
            <person name="Nagy L.G."/>
            <person name="Grigoriev I.V."/>
        </authorList>
    </citation>
    <scope>NUCLEOTIDE SEQUENCE</scope>
    <source>
        <strain evidence="6">ICMP 16352</strain>
    </source>
</reference>
<gene>
    <name evidence="6" type="ORF">IW261DRAFT_1423583</name>
</gene>
<dbReference type="SUPFAM" id="SSF52129">
    <property type="entry name" value="Caspase-like"/>
    <property type="match status" value="1"/>
</dbReference>
<sequence length="225" mass="24823">MAVLTLHDNIHLSSQPKKRLPSTSQLRLVARASTITITVTLLVSPAELKGPQAEDRTMQSPQSKNAGSPESPGRKRALCIGIDYRRESIELEGCVKDAKNISDFLKKHGYQDITMLTDETDDKPTKKNILKFLTLLVDGALTNDSLFLHYSGHGSQVIDKNGDESDGEDEGINCLDSPGTDSQITDDDIHEILQRLPSGCRLTALFDYNCLGQRFGKVVELAYFC</sequence>
<evidence type="ECO:0000256" key="3">
    <source>
        <dbReference type="ARBA" id="ARBA00022807"/>
    </source>
</evidence>
<comment type="caution">
    <text evidence="6">The sequence shown here is derived from an EMBL/GenBank/DDBJ whole genome shotgun (WGS) entry which is preliminary data.</text>
</comment>
<protein>
    <submittedName>
        <fullName evidence="6">Caspase domain-containing protein</fullName>
    </submittedName>
</protein>
<evidence type="ECO:0000256" key="1">
    <source>
        <dbReference type="ARBA" id="ARBA00009005"/>
    </source>
</evidence>
<evidence type="ECO:0000313" key="7">
    <source>
        <dbReference type="Proteomes" id="UP001175227"/>
    </source>
</evidence>
<keyword evidence="3" id="KW-0788">Thiol protease</keyword>
<evidence type="ECO:0000256" key="2">
    <source>
        <dbReference type="ARBA" id="ARBA00022703"/>
    </source>
</evidence>
<dbReference type="InterPro" id="IPR050452">
    <property type="entry name" value="Metacaspase"/>
</dbReference>
<name>A0AA39NX82_9AGAR</name>
<feature type="domain" description="Peptidase C14 caspase" evidence="5">
    <location>
        <begin position="74"/>
        <end position="213"/>
    </location>
</feature>
<accession>A0AA39NX82</accession>
<evidence type="ECO:0000259" key="5">
    <source>
        <dbReference type="Pfam" id="PF00656"/>
    </source>
</evidence>
<feature type="compositionally biased region" description="Polar residues" evidence="4">
    <location>
        <begin position="11"/>
        <end position="23"/>
    </location>
</feature>
<dbReference type="Gene3D" id="3.40.50.12660">
    <property type="match status" value="1"/>
</dbReference>
<dbReference type="Pfam" id="PF00656">
    <property type="entry name" value="Peptidase_C14"/>
    <property type="match status" value="1"/>
</dbReference>
<keyword evidence="2" id="KW-0053">Apoptosis</keyword>
<feature type="compositionally biased region" description="Polar residues" evidence="4">
    <location>
        <begin position="58"/>
        <end position="68"/>
    </location>
</feature>
<dbReference type="GO" id="GO:0006915">
    <property type="term" value="P:apoptotic process"/>
    <property type="evidence" value="ECO:0007669"/>
    <property type="project" value="UniProtKB-KW"/>
</dbReference>
<evidence type="ECO:0000313" key="6">
    <source>
        <dbReference type="EMBL" id="KAK0473360.1"/>
    </source>
</evidence>
<organism evidence="6 7">
    <name type="scientific">Armillaria novae-zelandiae</name>
    <dbReference type="NCBI Taxonomy" id="153914"/>
    <lineage>
        <taxon>Eukaryota</taxon>
        <taxon>Fungi</taxon>
        <taxon>Dikarya</taxon>
        <taxon>Basidiomycota</taxon>
        <taxon>Agaricomycotina</taxon>
        <taxon>Agaricomycetes</taxon>
        <taxon>Agaricomycetidae</taxon>
        <taxon>Agaricales</taxon>
        <taxon>Marasmiineae</taxon>
        <taxon>Physalacriaceae</taxon>
        <taxon>Armillaria</taxon>
    </lineage>
</organism>
<dbReference type="EMBL" id="JAUEPR010000033">
    <property type="protein sequence ID" value="KAK0473360.1"/>
    <property type="molecule type" value="Genomic_DNA"/>
</dbReference>
<comment type="similarity">
    <text evidence="1">Belongs to the peptidase C14B family.</text>
</comment>
<keyword evidence="3" id="KW-0645">Protease</keyword>
<feature type="region of interest" description="Disordered" evidence="4">
    <location>
        <begin position="48"/>
        <end position="74"/>
    </location>
</feature>
<dbReference type="PANTHER" id="PTHR48104:SF30">
    <property type="entry name" value="METACASPASE-1"/>
    <property type="match status" value="1"/>
</dbReference>
<dbReference type="InterPro" id="IPR011600">
    <property type="entry name" value="Pept_C14_caspase"/>
</dbReference>
<dbReference type="GO" id="GO:0004197">
    <property type="term" value="F:cysteine-type endopeptidase activity"/>
    <property type="evidence" value="ECO:0007669"/>
    <property type="project" value="InterPro"/>
</dbReference>
<keyword evidence="3" id="KW-0378">Hydrolase</keyword>
<dbReference type="PANTHER" id="PTHR48104">
    <property type="entry name" value="METACASPASE-4"/>
    <property type="match status" value="1"/>
</dbReference>
<feature type="region of interest" description="Disordered" evidence="4">
    <location>
        <begin position="1"/>
        <end position="23"/>
    </location>
</feature>
<dbReference type="Proteomes" id="UP001175227">
    <property type="component" value="Unassembled WGS sequence"/>
</dbReference>
<dbReference type="AlphaFoldDB" id="A0AA39NX82"/>
<dbReference type="GO" id="GO:0006508">
    <property type="term" value="P:proteolysis"/>
    <property type="evidence" value="ECO:0007669"/>
    <property type="project" value="InterPro"/>
</dbReference>
<dbReference type="InterPro" id="IPR029030">
    <property type="entry name" value="Caspase-like_dom_sf"/>
</dbReference>
<dbReference type="GO" id="GO:0005737">
    <property type="term" value="C:cytoplasm"/>
    <property type="evidence" value="ECO:0007669"/>
    <property type="project" value="TreeGrafter"/>
</dbReference>
<evidence type="ECO:0000256" key="4">
    <source>
        <dbReference type="SAM" id="MobiDB-lite"/>
    </source>
</evidence>
<proteinExistence type="inferred from homology"/>
<keyword evidence="7" id="KW-1185">Reference proteome</keyword>